<evidence type="ECO:0000313" key="9">
    <source>
        <dbReference type="Proteomes" id="UP000029736"/>
    </source>
</evidence>
<organism evidence="8 9">
    <name type="scientific">Phaeodactylibacter xiamenensis</name>
    <dbReference type="NCBI Taxonomy" id="1524460"/>
    <lineage>
        <taxon>Bacteria</taxon>
        <taxon>Pseudomonadati</taxon>
        <taxon>Bacteroidota</taxon>
        <taxon>Saprospiria</taxon>
        <taxon>Saprospirales</taxon>
        <taxon>Haliscomenobacteraceae</taxon>
        <taxon>Phaeodactylibacter</taxon>
    </lineage>
</organism>
<evidence type="ECO:0000256" key="2">
    <source>
        <dbReference type="ARBA" id="ARBA00006275"/>
    </source>
</evidence>
<feature type="chain" id="PRO_5001947556" evidence="6">
    <location>
        <begin position="21"/>
        <end position="525"/>
    </location>
</feature>
<keyword evidence="5" id="KW-0998">Cell outer membrane</keyword>
<dbReference type="InterPro" id="IPR011990">
    <property type="entry name" value="TPR-like_helical_dom_sf"/>
</dbReference>
<comment type="caution">
    <text evidence="8">The sequence shown here is derived from an EMBL/GenBank/DDBJ whole genome shotgun (WGS) entry which is preliminary data.</text>
</comment>
<dbReference type="OrthoDB" id="5694214at2"/>
<dbReference type="STRING" id="1524460.IX84_21340"/>
<proteinExistence type="inferred from homology"/>
<dbReference type="EMBL" id="JPOS01000079">
    <property type="protein sequence ID" value="KGE86348.1"/>
    <property type="molecule type" value="Genomic_DNA"/>
</dbReference>
<protein>
    <submittedName>
        <fullName evidence="8">Membrane protein</fullName>
    </submittedName>
</protein>
<dbReference type="Gene3D" id="1.25.40.390">
    <property type="match status" value="1"/>
</dbReference>
<evidence type="ECO:0000256" key="6">
    <source>
        <dbReference type="SAM" id="SignalP"/>
    </source>
</evidence>
<dbReference type="GO" id="GO:0009279">
    <property type="term" value="C:cell outer membrane"/>
    <property type="evidence" value="ECO:0007669"/>
    <property type="project" value="UniProtKB-SubCell"/>
</dbReference>
<evidence type="ECO:0000256" key="4">
    <source>
        <dbReference type="ARBA" id="ARBA00023136"/>
    </source>
</evidence>
<sequence>MKKIINIGLIAVLAMMSACTDLDVQPRNDLTPDVFFSDDAAYERFLTRIYAGLAVTGQQGPAGNADIKSLDEGFSSYLRQYWQLQELPTDEAIIAWNDDGLPDLVTQGWSSTNQFVRAMYYRVFFQVSLANEFLRESTPEKLDARGVSKEVVDQMVTYRAEARFMRALSYWHGIDFFGDIPFYTEDQVIGSTAPTQFSRREVFNFIVNELNEIESDMLEAGTAPYGRADKGALWMLQAKLYLNGEVYTGGETYWNEAVEACNKIIESGAYTLMDEYHHNFLADNDRSTEIIWSVNFDGDATQTFGGTTYLVHAAIGGAMNAEDYGVNNGWGGLRTLPSLVDRFPDETGNIDERAIFFTEGQTKAVEAINEFTNGYTVPKYQNVTSEGVAGSDPTFADTDYPMFRFGEVHLTYAEAVLRGASNGDLGTAVAYINALRQRAYNNDAGNISEADLNLDFILDERSRELYWEGVRRTDLIRFGQFTENGVWAWKGNVQEGRTTSPHLNLYPIPAEELLANDNLEQNQGY</sequence>
<dbReference type="Proteomes" id="UP000029736">
    <property type="component" value="Unassembled WGS sequence"/>
</dbReference>
<dbReference type="AlphaFoldDB" id="A0A098S3I7"/>
<evidence type="ECO:0000256" key="3">
    <source>
        <dbReference type="ARBA" id="ARBA00022729"/>
    </source>
</evidence>
<dbReference type="SUPFAM" id="SSF48452">
    <property type="entry name" value="TPR-like"/>
    <property type="match status" value="1"/>
</dbReference>
<dbReference type="PROSITE" id="PS51257">
    <property type="entry name" value="PROKAR_LIPOPROTEIN"/>
    <property type="match status" value="1"/>
</dbReference>
<comment type="subcellular location">
    <subcellularLocation>
        <location evidence="1">Cell outer membrane</location>
    </subcellularLocation>
</comment>
<keyword evidence="9" id="KW-1185">Reference proteome</keyword>
<evidence type="ECO:0000259" key="7">
    <source>
        <dbReference type="Pfam" id="PF07980"/>
    </source>
</evidence>
<reference evidence="8 9" key="1">
    <citation type="journal article" date="2014" name="Int. J. Syst. Evol. Microbiol.">
        <title>Phaeodactylibacter xiamenensis gen. nov., sp. nov., a member of the family Saprospiraceae isolated from the marine alga Phaeodactylum tricornutum.</title>
        <authorList>
            <person name="Chen Z.Jr."/>
            <person name="Lei X."/>
            <person name="Lai Q."/>
            <person name="Li Y."/>
            <person name="Zhang B."/>
            <person name="Zhang J."/>
            <person name="Zhang H."/>
            <person name="Yang L."/>
            <person name="Zheng W."/>
            <person name="Tian Y."/>
            <person name="Yu Z."/>
            <person name="Xu H.Jr."/>
            <person name="Zheng T."/>
        </authorList>
    </citation>
    <scope>NUCLEOTIDE SEQUENCE [LARGE SCALE GENOMIC DNA]</scope>
    <source>
        <strain evidence="8 9">KD52</strain>
    </source>
</reference>
<name>A0A098S3I7_9BACT</name>
<gene>
    <name evidence="8" type="ORF">IX84_21340</name>
</gene>
<accession>A0A098S3I7</accession>
<keyword evidence="3 6" id="KW-0732">Signal</keyword>
<feature type="domain" description="RagB/SusD" evidence="7">
    <location>
        <begin position="369"/>
        <end position="525"/>
    </location>
</feature>
<dbReference type="Gene3D" id="1.10.3780.10">
    <property type="entry name" value="SusD-like"/>
    <property type="match status" value="1"/>
</dbReference>
<evidence type="ECO:0000256" key="1">
    <source>
        <dbReference type="ARBA" id="ARBA00004442"/>
    </source>
</evidence>
<feature type="signal peptide" evidence="6">
    <location>
        <begin position="1"/>
        <end position="20"/>
    </location>
</feature>
<dbReference type="RefSeq" id="WP_044225055.1">
    <property type="nucleotide sequence ID" value="NZ_JBKAGJ010000010.1"/>
</dbReference>
<comment type="similarity">
    <text evidence="2">Belongs to the SusD family.</text>
</comment>
<evidence type="ECO:0000313" key="8">
    <source>
        <dbReference type="EMBL" id="KGE86348.1"/>
    </source>
</evidence>
<evidence type="ECO:0000256" key="5">
    <source>
        <dbReference type="ARBA" id="ARBA00023237"/>
    </source>
</evidence>
<dbReference type="CDD" id="cd08977">
    <property type="entry name" value="SusD"/>
    <property type="match status" value="1"/>
</dbReference>
<dbReference type="InterPro" id="IPR012944">
    <property type="entry name" value="SusD_RagB_dom"/>
</dbReference>
<dbReference type="Pfam" id="PF07980">
    <property type="entry name" value="SusD_RagB"/>
    <property type="match status" value="1"/>
</dbReference>
<dbReference type="Gene3D" id="1.25.40.10">
    <property type="entry name" value="Tetratricopeptide repeat domain"/>
    <property type="match status" value="1"/>
</dbReference>
<keyword evidence="4" id="KW-0472">Membrane</keyword>